<dbReference type="PRINTS" id="PR00081">
    <property type="entry name" value="GDHRDH"/>
</dbReference>
<reference evidence="3" key="1">
    <citation type="journal article" date="2019" name="Int. J. Syst. Evol. Microbiol.">
        <title>The Global Catalogue of Microorganisms (GCM) 10K type strain sequencing project: providing services to taxonomists for standard genome sequencing and annotation.</title>
        <authorList>
            <consortium name="The Broad Institute Genomics Platform"/>
            <consortium name="The Broad Institute Genome Sequencing Center for Infectious Disease"/>
            <person name="Wu L."/>
            <person name="Ma J."/>
        </authorList>
    </citation>
    <scope>NUCLEOTIDE SEQUENCE [LARGE SCALE GENOMIC DNA]</scope>
    <source>
        <strain evidence="3">JCM 30846</strain>
    </source>
</reference>
<dbReference type="Gene3D" id="3.40.50.720">
    <property type="entry name" value="NAD(P)-binding Rossmann-like Domain"/>
    <property type="match status" value="1"/>
</dbReference>
<dbReference type="Pfam" id="PF00106">
    <property type="entry name" value="adh_short"/>
    <property type="match status" value="1"/>
</dbReference>
<sequence length="323" mass="34226">MYEVPDRTGMFAVVTGANSGTGKEAARRLAAAGARVVLAVRTPAKGEQARDEITARHPGARVEVRGVDLADLATVKEFADRLLAEGTPLDLLVNNAGVMHPPTRMTTADGFELQFGSNYLGPFALTLRLLPALLAAPAPRVATMSSGTANIGRIGFDDLQWERRRYRPGASYAQSKLANLMFTRQLAVHADAYGWPLLSTAAHPGFTRTNLQTAGRNLGPAKPSLTSRLAAVGQLLPSQGVEPGTEPLLYAATSPEAAQGAYYGPTGRLQLVGPLGPARITRRALDPAANARLWTESERLTGVRLADYAEAAPPRTAGDRPTA</sequence>
<dbReference type="NCBIfam" id="NF004513">
    <property type="entry name" value="PRK05854.1"/>
    <property type="match status" value="1"/>
</dbReference>
<keyword evidence="1" id="KW-0560">Oxidoreductase</keyword>
<dbReference type="InterPro" id="IPR036291">
    <property type="entry name" value="NAD(P)-bd_dom_sf"/>
</dbReference>
<accession>A0ABP7EXG8</accession>
<dbReference type="NCBIfam" id="NF004846">
    <property type="entry name" value="PRK06197.1"/>
    <property type="match status" value="1"/>
</dbReference>
<name>A0ABP7EXG8_9ACTN</name>
<organism evidence="2 3">
    <name type="scientific">Streptomyces tremellae</name>
    <dbReference type="NCBI Taxonomy" id="1124239"/>
    <lineage>
        <taxon>Bacteria</taxon>
        <taxon>Bacillati</taxon>
        <taxon>Actinomycetota</taxon>
        <taxon>Actinomycetes</taxon>
        <taxon>Kitasatosporales</taxon>
        <taxon>Streptomycetaceae</taxon>
        <taxon>Streptomyces</taxon>
    </lineage>
</organism>
<dbReference type="PANTHER" id="PTHR43157:SF31">
    <property type="entry name" value="PHOSPHATIDYLINOSITOL-GLYCAN BIOSYNTHESIS CLASS F PROTEIN"/>
    <property type="match status" value="1"/>
</dbReference>
<dbReference type="EMBL" id="BAABEP010000014">
    <property type="protein sequence ID" value="GAA3726908.1"/>
    <property type="molecule type" value="Genomic_DNA"/>
</dbReference>
<dbReference type="Proteomes" id="UP001499884">
    <property type="component" value="Unassembled WGS sequence"/>
</dbReference>
<dbReference type="PANTHER" id="PTHR43157">
    <property type="entry name" value="PHOSPHATIDYLINOSITOL-GLYCAN BIOSYNTHESIS CLASS F PROTEIN-RELATED"/>
    <property type="match status" value="1"/>
</dbReference>
<comment type="caution">
    <text evidence="2">The sequence shown here is derived from an EMBL/GenBank/DDBJ whole genome shotgun (WGS) entry which is preliminary data.</text>
</comment>
<evidence type="ECO:0000313" key="3">
    <source>
        <dbReference type="Proteomes" id="UP001499884"/>
    </source>
</evidence>
<dbReference type="SUPFAM" id="SSF51735">
    <property type="entry name" value="NAD(P)-binding Rossmann-fold domains"/>
    <property type="match status" value="1"/>
</dbReference>
<keyword evidence="3" id="KW-1185">Reference proteome</keyword>
<gene>
    <name evidence="2" type="ORF">GCM10023082_26110</name>
</gene>
<protein>
    <submittedName>
        <fullName evidence="2">SDR family oxidoreductase</fullName>
    </submittedName>
</protein>
<evidence type="ECO:0000313" key="2">
    <source>
        <dbReference type="EMBL" id="GAA3726908.1"/>
    </source>
</evidence>
<evidence type="ECO:0000256" key="1">
    <source>
        <dbReference type="ARBA" id="ARBA00023002"/>
    </source>
</evidence>
<dbReference type="InterPro" id="IPR002347">
    <property type="entry name" value="SDR_fam"/>
</dbReference>
<proteinExistence type="predicted"/>
<dbReference type="RefSeq" id="WP_345645639.1">
    <property type="nucleotide sequence ID" value="NZ_BAABEP010000014.1"/>
</dbReference>